<dbReference type="AlphaFoldDB" id="A0A8S4QBV6"/>
<feature type="non-terminal residue" evidence="1">
    <location>
        <position position="1"/>
    </location>
</feature>
<accession>A0A8S4QBV6</accession>
<organism evidence="1 2">
    <name type="scientific">Pararge aegeria aegeria</name>
    <dbReference type="NCBI Taxonomy" id="348720"/>
    <lineage>
        <taxon>Eukaryota</taxon>
        <taxon>Metazoa</taxon>
        <taxon>Ecdysozoa</taxon>
        <taxon>Arthropoda</taxon>
        <taxon>Hexapoda</taxon>
        <taxon>Insecta</taxon>
        <taxon>Pterygota</taxon>
        <taxon>Neoptera</taxon>
        <taxon>Endopterygota</taxon>
        <taxon>Lepidoptera</taxon>
        <taxon>Glossata</taxon>
        <taxon>Ditrysia</taxon>
        <taxon>Papilionoidea</taxon>
        <taxon>Nymphalidae</taxon>
        <taxon>Satyrinae</taxon>
        <taxon>Satyrini</taxon>
        <taxon>Parargina</taxon>
        <taxon>Pararge</taxon>
    </lineage>
</organism>
<dbReference type="Proteomes" id="UP000838756">
    <property type="component" value="Unassembled WGS sequence"/>
</dbReference>
<dbReference type="EMBL" id="CAKXAJ010001044">
    <property type="protein sequence ID" value="CAH2207700.1"/>
    <property type="molecule type" value="Genomic_DNA"/>
</dbReference>
<proteinExistence type="predicted"/>
<evidence type="ECO:0000313" key="2">
    <source>
        <dbReference type="Proteomes" id="UP000838756"/>
    </source>
</evidence>
<keyword evidence="2" id="KW-1185">Reference proteome</keyword>
<name>A0A8S4QBV6_9NEOP</name>
<evidence type="ECO:0000313" key="1">
    <source>
        <dbReference type="EMBL" id="CAH2207700.1"/>
    </source>
</evidence>
<sequence>APLAVLLSTQATDDGQGSRVRNLLTIGAVLSRLPSVSDPRYNNQAKAS</sequence>
<gene>
    <name evidence="1" type="primary">jg18574</name>
    <name evidence="1" type="ORF">PAEG_LOCUS320</name>
</gene>
<comment type="caution">
    <text evidence="1">The sequence shown here is derived from an EMBL/GenBank/DDBJ whole genome shotgun (WGS) entry which is preliminary data.</text>
</comment>
<reference evidence="1" key="1">
    <citation type="submission" date="2022-03" db="EMBL/GenBank/DDBJ databases">
        <authorList>
            <person name="Lindestad O."/>
        </authorList>
    </citation>
    <scope>NUCLEOTIDE SEQUENCE</scope>
</reference>
<protein>
    <submittedName>
        <fullName evidence="1">Jg18574 protein</fullName>
    </submittedName>
</protein>